<organism evidence="2">
    <name type="scientific">Nothobranchius rachovii</name>
    <name type="common">bluefin notho</name>
    <dbReference type="NCBI Taxonomy" id="451742"/>
    <lineage>
        <taxon>Eukaryota</taxon>
        <taxon>Metazoa</taxon>
        <taxon>Chordata</taxon>
        <taxon>Craniata</taxon>
        <taxon>Vertebrata</taxon>
        <taxon>Euteleostomi</taxon>
        <taxon>Actinopterygii</taxon>
        <taxon>Neopterygii</taxon>
        <taxon>Teleostei</taxon>
        <taxon>Neoteleostei</taxon>
        <taxon>Acanthomorphata</taxon>
        <taxon>Ovalentaria</taxon>
        <taxon>Atherinomorphae</taxon>
        <taxon>Cyprinodontiformes</taxon>
        <taxon>Nothobranchiidae</taxon>
        <taxon>Nothobranchius</taxon>
    </lineage>
</organism>
<protein>
    <submittedName>
        <fullName evidence="2">Uncharacterized protein</fullName>
    </submittedName>
</protein>
<dbReference type="EMBL" id="HAEI01010163">
    <property type="protein sequence ID" value="SBS09836.1"/>
    <property type="molecule type" value="Transcribed_RNA"/>
</dbReference>
<gene>
    <name evidence="2" type="primary">Nfu_g_1_025524</name>
</gene>
<evidence type="ECO:0000256" key="1">
    <source>
        <dbReference type="SAM" id="MobiDB-lite"/>
    </source>
</evidence>
<dbReference type="AlphaFoldDB" id="A0A1A8RV11"/>
<accession>A0A1A8RV11</accession>
<name>A0A1A8RV11_9TELE</name>
<reference evidence="2" key="2">
    <citation type="submission" date="2016-06" db="EMBL/GenBank/DDBJ databases">
        <title>The genome of a short-lived fish provides insights into sex chromosome evolution and the genetic control of aging.</title>
        <authorList>
            <person name="Reichwald K."/>
            <person name="Felder M."/>
            <person name="Petzold A."/>
            <person name="Koch P."/>
            <person name="Groth M."/>
            <person name="Platzer M."/>
        </authorList>
    </citation>
    <scope>NUCLEOTIDE SEQUENCE</scope>
    <source>
        <tissue evidence="2">Brain</tissue>
    </source>
</reference>
<reference evidence="2" key="1">
    <citation type="submission" date="2016-05" db="EMBL/GenBank/DDBJ databases">
        <authorList>
            <person name="Lavstsen T."/>
            <person name="Jespersen J.S."/>
        </authorList>
    </citation>
    <scope>NUCLEOTIDE SEQUENCE</scope>
    <source>
        <tissue evidence="2">Brain</tissue>
    </source>
</reference>
<proteinExistence type="predicted"/>
<feature type="compositionally biased region" description="Polar residues" evidence="1">
    <location>
        <begin position="1"/>
        <end position="18"/>
    </location>
</feature>
<sequence length="96" mass="10622">HSGQPNSTTQHSQRQSSGPHHPPHLHKEVQLNAKPLSHRSNRTQPRVLIRSAQIHEACFSQTSQISESSLSLPISFSPGVAVFSCVTIQLRTRLPD</sequence>
<feature type="region of interest" description="Disordered" evidence="1">
    <location>
        <begin position="1"/>
        <end position="44"/>
    </location>
</feature>
<evidence type="ECO:0000313" key="2">
    <source>
        <dbReference type="EMBL" id="SBS09836.1"/>
    </source>
</evidence>
<feature type="non-terminal residue" evidence="2">
    <location>
        <position position="1"/>
    </location>
</feature>